<evidence type="ECO:0000313" key="1">
    <source>
        <dbReference type="EMBL" id="CAG5006229.1"/>
    </source>
</evidence>
<reference evidence="1" key="1">
    <citation type="submission" date="2021-04" db="EMBL/GenBank/DDBJ databases">
        <authorList>
            <person name="Rodrigo-Torres L."/>
            <person name="Arahal R. D."/>
            <person name="Lucena T."/>
        </authorList>
    </citation>
    <scope>NUCLEOTIDE SEQUENCE</scope>
    <source>
        <strain evidence="1">CECT 9275</strain>
    </source>
</reference>
<dbReference type="Proteomes" id="UP000680038">
    <property type="component" value="Unassembled WGS sequence"/>
</dbReference>
<dbReference type="AlphaFoldDB" id="A0A916JFI1"/>
<gene>
    <name evidence="1" type="ORF">DYBT9275_03764</name>
</gene>
<organism evidence="1 2">
    <name type="scientific">Dyadobacter helix</name>
    <dbReference type="NCBI Taxonomy" id="2822344"/>
    <lineage>
        <taxon>Bacteria</taxon>
        <taxon>Pseudomonadati</taxon>
        <taxon>Bacteroidota</taxon>
        <taxon>Cytophagia</taxon>
        <taxon>Cytophagales</taxon>
        <taxon>Spirosomataceae</taxon>
        <taxon>Dyadobacter</taxon>
    </lineage>
</organism>
<accession>A0A916JFI1</accession>
<evidence type="ECO:0000313" key="2">
    <source>
        <dbReference type="Proteomes" id="UP000680038"/>
    </source>
</evidence>
<protein>
    <submittedName>
        <fullName evidence="1">Uncharacterized protein</fullName>
    </submittedName>
</protein>
<sequence>MSRSKGHIFLLLYQGNPFVHGPYSEPWVCKASELKHAGLDGEEWYNPGLIYKMKKIKVKLYPVF</sequence>
<comment type="caution">
    <text evidence="1">The sequence shown here is derived from an EMBL/GenBank/DDBJ whole genome shotgun (WGS) entry which is preliminary data.</text>
</comment>
<dbReference type="EMBL" id="CAJRAF010000002">
    <property type="protein sequence ID" value="CAG5006229.1"/>
    <property type="molecule type" value="Genomic_DNA"/>
</dbReference>
<proteinExistence type="predicted"/>
<keyword evidence="2" id="KW-1185">Reference proteome</keyword>
<name>A0A916JFI1_9BACT</name>